<feature type="binding site" evidence="6">
    <location>
        <position position="55"/>
    </location>
    <ligand>
        <name>substrate</name>
    </ligand>
</feature>
<sequence length="237" mass="26262">MMAALSAAKKELRKHFKKVLKEISNENVKTQSAAIAKTLFTLPEYQNAKLISVYLSMPTAEVQTAEIVRNALNNGKRVFIPYYYKLKNPKRSQQSSTMDMLELESIQDYEGFEQDKWGIPTPSEDSIGKRLNCFGGLGKAEGEVGLVDGDEDVCLDLIVTPGLGFDRGLGRIGRGMGFYDNFFTRCSMHSEVRKKRVPFTVGLALNEQVLPSGQSVPMAGTDQKLQMLILGDGSVVR</sequence>
<dbReference type="GO" id="GO:0030272">
    <property type="term" value="F:5-formyltetrahydrofolate cyclo-ligase activity"/>
    <property type="evidence" value="ECO:0007669"/>
    <property type="project" value="UniProtKB-EC"/>
</dbReference>
<dbReference type="SUPFAM" id="SSF100950">
    <property type="entry name" value="NagB/RpiA/CoA transferase-like"/>
    <property type="match status" value="1"/>
</dbReference>
<evidence type="ECO:0000256" key="6">
    <source>
        <dbReference type="PIRSR" id="PIRSR006806-1"/>
    </source>
</evidence>
<dbReference type="GO" id="GO:0035999">
    <property type="term" value="P:tetrahydrofolate interconversion"/>
    <property type="evidence" value="ECO:0007669"/>
    <property type="project" value="TreeGrafter"/>
</dbReference>
<dbReference type="Gene3D" id="3.40.50.10420">
    <property type="entry name" value="NagB/RpiA/CoA transferase-like"/>
    <property type="match status" value="1"/>
</dbReference>
<dbReference type="GO" id="GO:0005739">
    <property type="term" value="C:mitochondrion"/>
    <property type="evidence" value="ECO:0007669"/>
    <property type="project" value="TreeGrafter"/>
</dbReference>
<dbReference type="Proteomes" id="UP000800235">
    <property type="component" value="Unassembled WGS sequence"/>
</dbReference>
<dbReference type="InterPro" id="IPR024185">
    <property type="entry name" value="FTHF_cligase-like_sf"/>
</dbReference>
<proteinExistence type="inferred from homology"/>
<dbReference type="PIRSF" id="PIRSF006806">
    <property type="entry name" value="FTHF_cligase"/>
    <property type="match status" value="1"/>
</dbReference>
<dbReference type="PANTHER" id="PTHR23407:SF1">
    <property type="entry name" value="5-FORMYLTETRAHYDROFOLATE CYCLO-LIGASE"/>
    <property type="match status" value="1"/>
</dbReference>
<dbReference type="EC" id="6.3.3.2" evidence="5"/>
<organism evidence="7 8">
    <name type="scientific">Tothia fuscella</name>
    <dbReference type="NCBI Taxonomy" id="1048955"/>
    <lineage>
        <taxon>Eukaryota</taxon>
        <taxon>Fungi</taxon>
        <taxon>Dikarya</taxon>
        <taxon>Ascomycota</taxon>
        <taxon>Pezizomycotina</taxon>
        <taxon>Dothideomycetes</taxon>
        <taxon>Pleosporomycetidae</taxon>
        <taxon>Venturiales</taxon>
        <taxon>Cylindrosympodiaceae</taxon>
        <taxon>Tothia</taxon>
    </lineage>
</organism>
<dbReference type="AlphaFoldDB" id="A0A9P4U0E6"/>
<evidence type="ECO:0000256" key="3">
    <source>
        <dbReference type="ARBA" id="ARBA00022840"/>
    </source>
</evidence>
<evidence type="ECO:0000313" key="8">
    <source>
        <dbReference type="Proteomes" id="UP000800235"/>
    </source>
</evidence>
<comment type="catalytic activity">
    <reaction evidence="4">
        <text>(6S)-5-formyl-5,6,7,8-tetrahydrofolate + ATP = (6R)-5,10-methenyltetrahydrofolate + ADP + phosphate</text>
        <dbReference type="Rhea" id="RHEA:10488"/>
        <dbReference type="ChEBI" id="CHEBI:30616"/>
        <dbReference type="ChEBI" id="CHEBI:43474"/>
        <dbReference type="ChEBI" id="CHEBI:57455"/>
        <dbReference type="ChEBI" id="CHEBI:57457"/>
        <dbReference type="ChEBI" id="CHEBI:456216"/>
        <dbReference type="EC" id="6.3.3.2"/>
    </reaction>
</comment>
<name>A0A9P4U0E6_9PEZI</name>
<dbReference type="EMBL" id="MU007020">
    <property type="protein sequence ID" value="KAF2433489.1"/>
    <property type="molecule type" value="Genomic_DNA"/>
</dbReference>
<reference evidence="7" key="1">
    <citation type="journal article" date="2020" name="Stud. Mycol.">
        <title>101 Dothideomycetes genomes: a test case for predicting lifestyles and emergence of pathogens.</title>
        <authorList>
            <person name="Haridas S."/>
            <person name="Albert R."/>
            <person name="Binder M."/>
            <person name="Bloem J."/>
            <person name="Labutti K."/>
            <person name="Salamov A."/>
            <person name="Andreopoulos B."/>
            <person name="Baker S."/>
            <person name="Barry K."/>
            <person name="Bills G."/>
            <person name="Bluhm B."/>
            <person name="Cannon C."/>
            <person name="Castanera R."/>
            <person name="Culley D."/>
            <person name="Daum C."/>
            <person name="Ezra D."/>
            <person name="Gonzalez J."/>
            <person name="Henrissat B."/>
            <person name="Kuo A."/>
            <person name="Liang C."/>
            <person name="Lipzen A."/>
            <person name="Lutzoni F."/>
            <person name="Magnuson J."/>
            <person name="Mondo S."/>
            <person name="Nolan M."/>
            <person name="Ohm R."/>
            <person name="Pangilinan J."/>
            <person name="Park H.-J."/>
            <person name="Ramirez L."/>
            <person name="Alfaro M."/>
            <person name="Sun H."/>
            <person name="Tritt A."/>
            <person name="Yoshinaga Y."/>
            <person name="Zwiers L.-H."/>
            <person name="Turgeon B."/>
            <person name="Goodwin S."/>
            <person name="Spatafora J."/>
            <person name="Crous P."/>
            <person name="Grigoriev I."/>
        </authorList>
    </citation>
    <scope>NUCLEOTIDE SEQUENCE</scope>
    <source>
        <strain evidence="7">CBS 130266</strain>
    </source>
</reference>
<keyword evidence="2 6" id="KW-0547">Nucleotide-binding</keyword>
<accession>A0A9P4U0E6</accession>
<dbReference type="GO" id="GO:0005524">
    <property type="term" value="F:ATP binding"/>
    <property type="evidence" value="ECO:0007669"/>
    <property type="project" value="UniProtKB-KW"/>
</dbReference>
<comment type="caution">
    <text evidence="7">The sequence shown here is derived from an EMBL/GenBank/DDBJ whole genome shotgun (WGS) entry which is preliminary data.</text>
</comment>
<feature type="binding site" evidence="6">
    <location>
        <begin position="9"/>
        <end position="13"/>
    </location>
    <ligand>
        <name>ATP</name>
        <dbReference type="ChEBI" id="CHEBI:30616"/>
    </ligand>
</feature>
<dbReference type="OrthoDB" id="2015992at2759"/>
<keyword evidence="3 6" id="KW-0067">ATP-binding</keyword>
<keyword evidence="7" id="KW-0808">Transferase</keyword>
<dbReference type="GO" id="GO:0009396">
    <property type="term" value="P:folic acid-containing compound biosynthetic process"/>
    <property type="evidence" value="ECO:0007669"/>
    <property type="project" value="TreeGrafter"/>
</dbReference>
<comment type="similarity">
    <text evidence="1">Belongs to the 5-formyltetrahydrofolate cyclo-ligase family.</text>
</comment>
<dbReference type="GO" id="GO:0016740">
    <property type="term" value="F:transferase activity"/>
    <property type="evidence" value="ECO:0007669"/>
    <property type="project" value="UniProtKB-KW"/>
</dbReference>
<evidence type="ECO:0000313" key="7">
    <source>
        <dbReference type="EMBL" id="KAF2433489.1"/>
    </source>
</evidence>
<evidence type="ECO:0000256" key="5">
    <source>
        <dbReference type="ARBA" id="ARBA00038966"/>
    </source>
</evidence>
<evidence type="ECO:0000256" key="2">
    <source>
        <dbReference type="ARBA" id="ARBA00022741"/>
    </source>
</evidence>
<dbReference type="InterPro" id="IPR037171">
    <property type="entry name" value="NagB/RpiA_transferase-like"/>
</dbReference>
<evidence type="ECO:0000256" key="4">
    <source>
        <dbReference type="ARBA" id="ARBA00036539"/>
    </source>
</evidence>
<feature type="binding site" evidence="6">
    <location>
        <begin position="171"/>
        <end position="179"/>
    </location>
    <ligand>
        <name>ATP</name>
        <dbReference type="ChEBI" id="CHEBI:30616"/>
    </ligand>
</feature>
<evidence type="ECO:0000256" key="1">
    <source>
        <dbReference type="ARBA" id="ARBA00010638"/>
    </source>
</evidence>
<gene>
    <name evidence="7" type="ORF">EJ08DRAFT_628670</name>
</gene>
<dbReference type="PANTHER" id="PTHR23407">
    <property type="entry name" value="ATPASE INHIBITOR/5-FORMYLTETRAHYDROFOLATE CYCLO-LIGASE"/>
    <property type="match status" value="1"/>
</dbReference>
<dbReference type="Pfam" id="PF01812">
    <property type="entry name" value="5-FTHF_cyc-lig"/>
    <property type="match status" value="1"/>
</dbReference>
<dbReference type="InterPro" id="IPR002698">
    <property type="entry name" value="FTHF_cligase"/>
</dbReference>
<keyword evidence="8" id="KW-1185">Reference proteome</keyword>
<feature type="binding site" evidence="6">
    <location>
        <position position="61"/>
    </location>
    <ligand>
        <name>substrate</name>
    </ligand>
</feature>
<protein>
    <recommendedName>
        <fullName evidence="5">5-formyltetrahydrofolate cyclo-ligase</fullName>
        <ecNumber evidence="5">6.3.3.2</ecNumber>
    </recommendedName>
</protein>
<dbReference type="FunFam" id="3.40.50.10420:FF:000007">
    <property type="entry name" value="5-formyltetrahydrofolate cyclo-ligase"/>
    <property type="match status" value="1"/>
</dbReference>